<comment type="caution">
    <text evidence="1">The sequence shown here is derived from an EMBL/GenBank/DDBJ whole genome shotgun (WGS) entry which is preliminary data.</text>
</comment>
<dbReference type="RefSeq" id="WP_420905759.1">
    <property type="nucleotide sequence ID" value="NZ_BAAFGK010000004.1"/>
</dbReference>
<organism evidence="1 2">
    <name type="scientific">Candidatus Magnetaquiglobus chichijimensis</name>
    <dbReference type="NCBI Taxonomy" id="3141448"/>
    <lineage>
        <taxon>Bacteria</taxon>
        <taxon>Pseudomonadati</taxon>
        <taxon>Pseudomonadota</taxon>
        <taxon>Magnetococcia</taxon>
        <taxon>Magnetococcales</taxon>
        <taxon>Candidatus Magnetaquicoccaceae</taxon>
        <taxon>Candidatus Magnetaquiglobus</taxon>
    </lineage>
</organism>
<sequence length="141" mass="15781">MNGKQLNLFAPGLAVEYAIKEAMQIAAKESGLSRAQIVDEMEKLAGRSGVKLNTGSAARLTEDMLDKWLNPQESERMIPLKSLVIFCRVVGSLAPYRVMLAPLEAEVISGEDVILLQWAKAQQRIKEERKRLRRLEMQISG</sequence>
<keyword evidence="2" id="KW-1185">Reference proteome</keyword>
<evidence type="ECO:0000313" key="2">
    <source>
        <dbReference type="Proteomes" id="UP001628193"/>
    </source>
</evidence>
<gene>
    <name evidence="1" type="ORF">SIID45300_02422</name>
</gene>
<protein>
    <submittedName>
        <fullName evidence="1">Uncharacterized protein</fullName>
    </submittedName>
</protein>
<proteinExistence type="predicted"/>
<dbReference type="EMBL" id="BAAFGK010000004">
    <property type="protein sequence ID" value="GAB0058080.1"/>
    <property type="molecule type" value="Genomic_DNA"/>
</dbReference>
<dbReference type="Proteomes" id="UP001628193">
    <property type="component" value="Unassembled WGS sequence"/>
</dbReference>
<name>A0ABQ0CB10_9PROT</name>
<reference evidence="1 2" key="1">
    <citation type="submission" date="2024-09" db="EMBL/GenBank/DDBJ databases">
        <title>Draft genome sequence of Candidatus Magnetaquicoccaceae bacterium FCR-1.</title>
        <authorList>
            <person name="Shimoshige H."/>
            <person name="Shimamura S."/>
            <person name="Taoka A."/>
            <person name="Kobayashi H."/>
            <person name="Maekawa T."/>
        </authorList>
    </citation>
    <scope>NUCLEOTIDE SEQUENCE [LARGE SCALE GENOMIC DNA]</scope>
    <source>
        <strain evidence="1 2">FCR-1</strain>
    </source>
</reference>
<accession>A0ABQ0CB10</accession>
<evidence type="ECO:0000313" key="1">
    <source>
        <dbReference type="EMBL" id="GAB0058080.1"/>
    </source>
</evidence>